<keyword evidence="9" id="KW-1185">Reference proteome</keyword>
<feature type="transmembrane region" description="Helical" evidence="6">
    <location>
        <begin position="68"/>
        <end position="90"/>
    </location>
</feature>
<evidence type="ECO:0000256" key="5">
    <source>
        <dbReference type="ARBA" id="ARBA00023136"/>
    </source>
</evidence>
<evidence type="ECO:0000256" key="3">
    <source>
        <dbReference type="ARBA" id="ARBA00022692"/>
    </source>
</evidence>
<reference evidence="8 9" key="1">
    <citation type="submission" date="2016-11" db="EMBL/GenBank/DDBJ databases">
        <authorList>
            <person name="Jaros S."/>
            <person name="Januszkiewicz K."/>
            <person name="Wedrychowicz H."/>
        </authorList>
    </citation>
    <scope>NUCLEOTIDE SEQUENCE [LARGE SCALE GENOMIC DNA]</scope>
    <source>
        <strain evidence="8 9">DSM 9705</strain>
    </source>
</reference>
<dbReference type="EMBL" id="FQXS01000013">
    <property type="protein sequence ID" value="SHH87407.1"/>
    <property type="molecule type" value="Genomic_DNA"/>
</dbReference>
<dbReference type="Proteomes" id="UP000184139">
    <property type="component" value="Unassembled WGS sequence"/>
</dbReference>
<accession>A0A1M5WJ10</accession>
<keyword evidence="5 6" id="KW-0472">Membrane</keyword>
<dbReference type="Pfam" id="PF04241">
    <property type="entry name" value="DUF423"/>
    <property type="match status" value="1"/>
</dbReference>
<dbReference type="InterPro" id="IPR006696">
    <property type="entry name" value="DUF423"/>
</dbReference>
<dbReference type="RefSeq" id="WP_073376182.1">
    <property type="nucleotide sequence ID" value="NZ_FQXS01000013.1"/>
</dbReference>
<evidence type="ECO:0000256" key="7">
    <source>
        <dbReference type="SAM" id="SignalP"/>
    </source>
</evidence>
<gene>
    <name evidence="8" type="ORF">SAMN02745124_02318</name>
</gene>
<dbReference type="AlphaFoldDB" id="A0A1M5WJ10"/>
<protein>
    <submittedName>
        <fullName evidence="8">Uncharacterized membrane protein YgdD, TMEM256/DUF423 family</fullName>
    </submittedName>
</protein>
<dbReference type="PANTHER" id="PTHR43461:SF1">
    <property type="entry name" value="TRANSMEMBRANE PROTEIN 256"/>
    <property type="match status" value="1"/>
</dbReference>
<evidence type="ECO:0000256" key="6">
    <source>
        <dbReference type="SAM" id="Phobius"/>
    </source>
</evidence>
<evidence type="ECO:0000256" key="4">
    <source>
        <dbReference type="ARBA" id="ARBA00022989"/>
    </source>
</evidence>
<feature type="chain" id="PRO_5012115805" evidence="7">
    <location>
        <begin position="24"/>
        <end position="122"/>
    </location>
</feature>
<dbReference type="STRING" id="1121409.SAMN02745124_02318"/>
<evidence type="ECO:0000256" key="1">
    <source>
        <dbReference type="ARBA" id="ARBA00004141"/>
    </source>
</evidence>
<keyword evidence="7" id="KW-0732">Signal</keyword>
<evidence type="ECO:0000256" key="2">
    <source>
        <dbReference type="ARBA" id="ARBA00009694"/>
    </source>
</evidence>
<feature type="signal peptide" evidence="7">
    <location>
        <begin position="1"/>
        <end position="23"/>
    </location>
</feature>
<dbReference type="GO" id="GO:0005886">
    <property type="term" value="C:plasma membrane"/>
    <property type="evidence" value="ECO:0007669"/>
    <property type="project" value="TreeGrafter"/>
</dbReference>
<feature type="transmembrane region" description="Helical" evidence="6">
    <location>
        <begin position="44"/>
        <end position="61"/>
    </location>
</feature>
<organism evidence="8 9">
    <name type="scientific">Desulfofustis glycolicus DSM 9705</name>
    <dbReference type="NCBI Taxonomy" id="1121409"/>
    <lineage>
        <taxon>Bacteria</taxon>
        <taxon>Pseudomonadati</taxon>
        <taxon>Thermodesulfobacteriota</taxon>
        <taxon>Desulfobulbia</taxon>
        <taxon>Desulfobulbales</taxon>
        <taxon>Desulfocapsaceae</taxon>
        <taxon>Desulfofustis</taxon>
    </lineage>
</organism>
<keyword evidence="3 6" id="KW-0812">Transmembrane</keyword>
<name>A0A1M5WJ10_9BACT</name>
<sequence length="122" mass="12804">MTQLFFRTGALLAALSVAMGAYAAHGGSFDEIRSLWLEKAVRYQMYHALALILTALVCGRTEPASGATVLAGWCFIGGIALFSGSLYVMAFSSVSAGLITPLGGLLFLAGWLLLGWNGLGSR</sequence>
<keyword evidence="4 6" id="KW-1133">Transmembrane helix</keyword>
<proteinExistence type="inferred from homology"/>
<feature type="transmembrane region" description="Helical" evidence="6">
    <location>
        <begin position="96"/>
        <end position="116"/>
    </location>
</feature>
<evidence type="ECO:0000313" key="8">
    <source>
        <dbReference type="EMBL" id="SHH87407.1"/>
    </source>
</evidence>
<evidence type="ECO:0000313" key="9">
    <source>
        <dbReference type="Proteomes" id="UP000184139"/>
    </source>
</evidence>
<comment type="similarity">
    <text evidence="2">Belongs to the UPF0382 family.</text>
</comment>
<dbReference type="PANTHER" id="PTHR43461">
    <property type="entry name" value="TRANSMEMBRANE PROTEIN 256"/>
    <property type="match status" value="1"/>
</dbReference>
<dbReference type="OrthoDB" id="9802121at2"/>
<comment type="subcellular location">
    <subcellularLocation>
        <location evidence="1">Membrane</location>
        <topology evidence="1">Multi-pass membrane protein</topology>
    </subcellularLocation>
</comment>